<dbReference type="GO" id="GO:0004713">
    <property type="term" value="F:protein tyrosine kinase activity"/>
    <property type="evidence" value="ECO:0007669"/>
    <property type="project" value="TreeGrafter"/>
</dbReference>
<dbReference type="AlphaFoldDB" id="A0A6N3DJN0"/>
<organism evidence="11">
    <name type="scientific">Staphylococcus simulans</name>
    <dbReference type="NCBI Taxonomy" id="1286"/>
    <lineage>
        <taxon>Bacteria</taxon>
        <taxon>Bacillati</taxon>
        <taxon>Bacillota</taxon>
        <taxon>Bacilli</taxon>
        <taxon>Bacillales</taxon>
        <taxon>Staphylococcaceae</taxon>
        <taxon>Staphylococcus</taxon>
    </lineage>
</organism>
<dbReference type="InterPro" id="IPR003856">
    <property type="entry name" value="LPS_length_determ_N"/>
</dbReference>
<comment type="subcellular location">
    <subcellularLocation>
        <location evidence="1">Cell membrane</location>
        <topology evidence="1">Multi-pass membrane protein</topology>
    </subcellularLocation>
</comment>
<evidence type="ECO:0000256" key="7">
    <source>
        <dbReference type="ARBA" id="ARBA00023136"/>
    </source>
</evidence>
<evidence type="ECO:0000256" key="3">
    <source>
        <dbReference type="ARBA" id="ARBA00022475"/>
    </source>
</evidence>
<gene>
    <name evidence="11" type="primary">cap8A_1</name>
    <name evidence="11" type="ORF">SSLFYP27_00084</name>
</gene>
<feature type="domain" description="Polysaccharide chain length determinant N-terminal" evidence="10">
    <location>
        <begin position="4"/>
        <end position="92"/>
    </location>
</feature>
<dbReference type="Pfam" id="PF02706">
    <property type="entry name" value="Wzz"/>
    <property type="match status" value="1"/>
</dbReference>
<name>A0A6N3DJN0_STASI</name>
<keyword evidence="3" id="KW-1003">Cell membrane</keyword>
<keyword evidence="7 9" id="KW-0472">Membrane</keyword>
<proteinExistence type="inferred from homology"/>
<dbReference type="RefSeq" id="WP_422048693.1">
    <property type="nucleotide sequence ID" value="NZ_CACRUO010000045.1"/>
</dbReference>
<protein>
    <submittedName>
        <fullName evidence="11">Capsular polysaccharide type 8 biosynthesis protein cap8A</fullName>
    </submittedName>
</protein>
<evidence type="ECO:0000256" key="8">
    <source>
        <dbReference type="ARBA" id="ARBA00023169"/>
    </source>
</evidence>
<evidence type="ECO:0000256" key="6">
    <source>
        <dbReference type="ARBA" id="ARBA00022989"/>
    </source>
</evidence>
<evidence type="ECO:0000313" key="11">
    <source>
        <dbReference type="EMBL" id="VYU28542.1"/>
    </source>
</evidence>
<keyword evidence="4 9" id="KW-0812">Transmembrane</keyword>
<dbReference type="PANTHER" id="PTHR32309">
    <property type="entry name" value="TYROSINE-PROTEIN KINASE"/>
    <property type="match status" value="1"/>
</dbReference>
<dbReference type="GO" id="GO:0005886">
    <property type="term" value="C:plasma membrane"/>
    <property type="evidence" value="ECO:0007669"/>
    <property type="project" value="UniProtKB-SubCell"/>
</dbReference>
<evidence type="ECO:0000259" key="10">
    <source>
        <dbReference type="Pfam" id="PF02706"/>
    </source>
</evidence>
<accession>A0A6N3DJN0</accession>
<comment type="similarity">
    <text evidence="2">Belongs to the CpsC/CapA family.</text>
</comment>
<keyword evidence="8" id="KW-0270">Exopolysaccharide synthesis</keyword>
<feature type="transmembrane region" description="Helical" evidence="9">
    <location>
        <begin position="20"/>
        <end position="40"/>
    </location>
</feature>
<reference evidence="11" key="1">
    <citation type="submission" date="2019-11" db="EMBL/GenBank/DDBJ databases">
        <authorList>
            <person name="Feng L."/>
        </authorList>
    </citation>
    <scope>NUCLEOTIDE SEQUENCE</scope>
    <source>
        <strain evidence="11">SsimulansLFYP27</strain>
    </source>
</reference>
<sequence>MERKFDLSKLVTILKNNLKLIVGIPLLFLIVSLILTFFFMKPKFESSTQIIVNQSHSDEQFMAQQVQSDLKLVNTYTDIIKSPNVLNEVAKNKKVKYTPEQLSKMVNVQNKTESQILNISVVSQNKNDSKLIANEVAGVFKKNIKKIMNVDNVTIISKADKGSQVYPKPILNSALAILLGVFVF</sequence>
<evidence type="ECO:0000256" key="2">
    <source>
        <dbReference type="ARBA" id="ARBA00006683"/>
    </source>
</evidence>
<evidence type="ECO:0000256" key="9">
    <source>
        <dbReference type="SAM" id="Phobius"/>
    </source>
</evidence>
<dbReference type="PANTHER" id="PTHR32309:SF13">
    <property type="entry name" value="FERRIC ENTEROBACTIN TRANSPORT PROTEIN FEPE"/>
    <property type="match status" value="1"/>
</dbReference>
<dbReference type="EMBL" id="CACRUO010000045">
    <property type="protein sequence ID" value="VYU28542.1"/>
    <property type="molecule type" value="Genomic_DNA"/>
</dbReference>
<dbReference type="GO" id="GO:0000271">
    <property type="term" value="P:polysaccharide biosynthetic process"/>
    <property type="evidence" value="ECO:0007669"/>
    <property type="project" value="UniProtKB-KW"/>
</dbReference>
<evidence type="ECO:0000256" key="5">
    <source>
        <dbReference type="ARBA" id="ARBA00022903"/>
    </source>
</evidence>
<keyword evidence="6 9" id="KW-1133">Transmembrane helix</keyword>
<keyword evidence="5" id="KW-0972">Capsule biogenesis/degradation</keyword>
<evidence type="ECO:0000256" key="1">
    <source>
        <dbReference type="ARBA" id="ARBA00004651"/>
    </source>
</evidence>
<evidence type="ECO:0000256" key="4">
    <source>
        <dbReference type="ARBA" id="ARBA00022692"/>
    </source>
</evidence>
<dbReference type="InterPro" id="IPR050445">
    <property type="entry name" value="Bact_polysacc_biosynth/exp"/>
</dbReference>